<dbReference type="AlphaFoldDB" id="A0A8S4PAH0"/>
<proteinExistence type="predicted"/>
<evidence type="ECO:0000313" key="1">
    <source>
        <dbReference type="EMBL" id="CAH1791446.1"/>
    </source>
</evidence>
<comment type="caution">
    <text evidence="1">The sequence shown here is derived from an EMBL/GenBank/DDBJ whole genome shotgun (WGS) entry which is preliminary data.</text>
</comment>
<reference evidence="1" key="1">
    <citation type="submission" date="2022-03" db="EMBL/GenBank/DDBJ databases">
        <authorList>
            <person name="Martin C."/>
        </authorList>
    </citation>
    <scope>NUCLEOTIDE SEQUENCE</scope>
</reference>
<dbReference type="EMBL" id="CAIIXF020000008">
    <property type="protein sequence ID" value="CAH1791446.1"/>
    <property type="molecule type" value="Genomic_DNA"/>
</dbReference>
<organism evidence="1 2">
    <name type="scientific">Owenia fusiformis</name>
    <name type="common">Polychaete worm</name>
    <dbReference type="NCBI Taxonomy" id="6347"/>
    <lineage>
        <taxon>Eukaryota</taxon>
        <taxon>Metazoa</taxon>
        <taxon>Spiralia</taxon>
        <taxon>Lophotrochozoa</taxon>
        <taxon>Annelida</taxon>
        <taxon>Polychaeta</taxon>
        <taxon>Sedentaria</taxon>
        <taxon>Canalipalpata</taxon>
        <taxon>Sabellida</taxon>
        <taxon>Oweniida</taxon>
        <taxon>Oweniidae</taxon>
        <taxon>Owenia</taxon>
    </lineage>
</organism>
<sequence length="236" mass="27689">QCSNKVIPKSKFRKFLKPFWKTGNLGPLHKAMKQARTIWIRDGSPRGLAFDSFRNYKLQKRAFTRQLKRLKFEYDQKQLKDLQDAAEVDSALFYRLVKNHNGHSKCNLNIGHELLVDGIMIRDPDLIRGAWVDHYERLGKESNHHHFDNNFHDYIENQFPLMLEKSHSMHDGIFEDPITFDELSHSLSTFNNGKAPGHDLVTIEHFKFCDTIVLHYLCRIFNAMIRIAKIPPAFKL</sequence>
<feature type="non-terminal residue" evidence="1">
    <location>
        <position position="1"/>
    </location>
</feature>
<dbReference type="Proteomes" id="UP000749559">
    <property type="component" value="Unassembled WGS sequence"/>
</dbReference>
<feature type="non-terminal residue" evidence="1">
    <location>
        <position position="236"/>
    </location>
</feature>
<gene>
    <name evidence="1" type="ORF">OFUS_LOCUS16524</name>
</gene>
<dbReference type="OrthoDB" id="425681at2759"/>
<accession>A0A8S4PAH0</accession>
<evidence type="ECO:0000313" key="2">
    <source>
        <dbReference type="Proteomes" id="UP000749559"/>
    </source>
</evidence>
<name>A0A8S4PAH0_OWEFU</name>
<protein>
    <submittedName>
        <fullName evidence="1">Uncharacterized protein</fullName>
    </submittedName>
</protein>
<keyword evidence="2" id="KW-1185">Reference proteome</keyword>